<evidence type="ECO:0000256" key="2">
    <source>
        <dbReference type="ARBA" id="ARBA00021549"/>
    </source>
</evidence>
<feature type="domain" description="General secretion pathway GspH" evidence="12">
    <location>
        <begin position="47"/>
        <end position="158"/>
    </location>
</feature>
<sequence length="172" mass="19319">MPHPICRANLGFTLMEALIAVMISVILMMLSHTIVTQLVPKYQVITAAHAINNFMLAARAGAMSSHNHRMLCSGDSGCKKFTPSRSLIVGMDANDNNELEKHEILGEYKLPGDTRLHWKRFRGNALVFNRYGISHFQNGSFYICNETAARRLVMNWIGRTRLETVPVSDCPN</sequence>
<evidence type="ECO:0000256" key="3">
    <source>
        <dbReference type="ARBA" id="ARBA00022475"/>
    </source>
</evidence>
<evidence type="ECO:0000256" key="8">
    <source>
        <dbReference type="ARBA" id="ARBA00023136"/>
    </source>
</evidence>
<keyword evidence="6 11" id="KW-0812">Transmembrane</keyword>
<evidence type="ECO:0000256" key="10">
    <source>
        <dbReference type="ARBA" id="ARBA00030775"/>
    </source>
</evidence>
<proteinExistence type="inferred from homology"/>
<evidence type="ECO:0000256" key="4">
    <source>
        <dbReference type="ARBA" id="ARBA00022481"/>
    </source>
</evidence>
<evidence type="ECO:0000256" key="7">
    <source>
        <dbReference type="ARBA" id="ARBA00022989"/>
    </source>
</evidence>
<accession>A0A418XTH2</accession>
<dbReference type="RefSeq" id="WP_119918541.1">
    <property type="nucleotide sequence ID" value="NZ_CAXGPP010000007.1"/>
</dbReference>
<evidence type="ECO:0000313" key="14">
    <source>
        <dbReference type="Proteomes" id="UP000283734"/>
    </source>
</evidence>
<comment type="caution">
    <text evidence="13">The sequence shown here is derived from an EMBL/GenBank/DDBJ whole genome shotgun (WGS) entry which is preliminary data.</text>
</comment>
<keyword evidence="8 11" id="KW-0472">Membrane</keyword>
<dbReference type="AlphaFoldDB" id="A0A418XTH2"/>
<dbReference type="InterPro" id="IPR045584">
    <property type="entry name" value="Pilin-like"/>
</dbReference>
<keyword evidence="4" id="KW-0488">Methylation</keyword>
<name>A0A418XTH2_9GAMM</name>
<dbReference type="GO" id="GO:0005886">
    <property type="term" value="C:plasma membrane"/>
    <property type="evidence" value="ECO:0007669"/>
    <property type="project" value="UniProtKB-SubCell"/>
</dbReference>
<dbReference type="Gene3D" id="3.55.40.10">
    <property type="entry name" value="minor pseudopilin epsh domain"/>
    <property type="match status" value="1"/>
</dbReference>
<keyword evidence="14" id="KW-1185">Reference proteome</keyword>
<dbReference type="GO" id="GO:0015627">
    <property type="term" value="C:type II protein secretion system complex"/>
    <property type="evidence" value="ECO:0007669"/>
    <property type="project" value="InterPro"/>
</dbReference>
<dbReference type="EMBL" id="QYYA01000007">
    <property type="protein sequence ID" value="RJG15961.1"/>
    <property type="molecule type" value="Genomic_DNA"/>
</dbReference>
<reference evidence="13 14" key="1">
    <citation type="submission" date="2018-09" db="EMBL/GenBank/DDBJ databases">
        <title>Alcanivorax profundi sp. nov., isolated from 1000 m-depth seawater of the Mariana Trench.</title>
        <authorList>
            <person name="Liu J."/>
        </authorList>
    </citation>
    <scope>NUCLEOTIDE SEQUENCE [LARGE SCALE GENOMIC DNA]</scope>
    <source>
        <strain evidence="13 14">MTEO17</strain>
    </source>
</reference>
<dbReference type="SUPFAM" id="SSF54523">
    <property type="entry name" value="Pili subunits"/>
    <property type="match status" value="1"/>
</dbReference>
<evidence type="ECO:0000256" key="1">
    <source>
        <dbReference type="ARBA" id="ARBA00004377"/>
    </source>
</evidence>
<evidence type="ECO:0000259" key="12">
    <source>
        <dbReference type="Pfam" id="PF12019"/>
    </source>
</evidence>
<evidence type="ECO:0000256" key="11">
    <source>
        <dbReference type="SAM" id="Phobius"/>
    </source>
</evidence>
<evidence type="ECO:0000256" key="9">
    <source>
        <dbReference type="ARBA" id="ARBA00025772"/>
    </source>
</evidence>
<feature type="transmembrane region" description="Helical" evidence="11">
    <location>
        <begin position="12"/>
        <end position="30"/>
    </location>
</feature>
<keyword evidence="3" id="KW-1003">Cell membrane</keyword>
<evidence type="ECO:0000256" key="5">
    <source>
        <dbReference type="ARBA" id="ARBA00022519"/>
    </source>
</evidence>
<evidence type="ECO:0000256" key="6">
    <source>
        <dbReference type="ARBA" id="ARBA00022692"/>
    </source>
</evidence>
<evidence type="ECO:0000313" key="13">
    <source>
        <dbReference type="EMBL" id="RJG15961.1"/>
    </source>
</evidence>
<comment type="similarity">
    <text evidence="9">Belongs to the GSP H family.</text>
</comment>
<dbReference type="Proteomes" id="UP000283734">
    <property type="component" value="Unassembled WGS sequence"/>
</dbReference>
<dbReference type="Pfam" id="PF12019">
    <property type="entry name" value="GspH"/>
    <property type="match status" value="1"/>
</dbReference>
<dbReference type="OrthoDB" id="6078078at2"/>
<keyword evidence="5" id="KW-0997">Cell inner membrane</keyword>
<gene>
    <name evidence="13" type="ORF">D4A39_15940</name>
</gene>
<keyword evidence="7 11" id="KW-1133">Transmembrane helix</keyword>
<dbReference type="InterPro" id="IPR022346">
    <property type="entry name" value="T2SS_GspH"/>
</dbReference>
<comment type="subcellular location">
    <subcellularLocation>
        <location evidence="1">Cell inner membrane</location>
        <topology evidence="1">Single-pass membrane protein</topology>
    </subcellularLocation>
</comment>
<dbReference type="GO" id="GO:0015628">
    <property type="term" value="P:protein secretion by the type II secretion system"/>
    <property type="evidence" value="ECO:0007669"/>
    <property type="project" value="InterPro"/>
</dbReference>
<protein>
    <recommendedName>
        <fullName evidence="2">Type II secretion system protein H</fullName>
    </recommendedName>
    <alternativeName>
        <fullName evidence="10">General secretion pathway protein H</fullName>
    </alternativeName>
</protein>
<organism evidence="13 14">
    <name type="scientific">Alcanivorax profundi</name>
    <dbReference type="NCBI Taxonomy" id="2338368"/>
    <lineage>
        <taxon>Bacteria</taxon>
        <taxon>Pseudomonadati</taxon>
        <taxon>Pseudomonadota</taxon>
        <taxon>Gammaproteobacteria</taxon>
        <taxon>Oceanospirillales</taxon>
        <taxon>Alcanivoracaceae</taxon>
        <taxon>Alcanivorax</taxon>
    </lineage>
</organism>